<reference evidence="6" key="1">
    <citation type="submission" date="2012-03" db="EMBL/GenBank/DDBJ databases">
        <title>Complete sequence of chromosome of Deinococcus peraridilitoris DSM 19664.</title>
        <authorList>
            <person name="Lucas S."/>
            <person name="Copeland A."/>
            <person name="Lapidus A."/>
            <person name="Glavina del Rio T."/>
            <person name="Dalin E."/>
            <person name="Tice H."/>
            <person name="Bruce D."/>
            <person name="Goodwin L."/>
            <person name="Pitluck S."/>
            <person name="Peters L."/>
            <person name="Mikhailova N."/>
            <person name="Lu M."/>
            <person name="Kyrpides N."/>
            <person name="Mavromatis K."/>
            <person name="Ivanova N."/>
            <person name="Brettin T."/>
            <person name="Detter J.C."/>
            <person name="Han C."/>
            <person name="Larimer F."/>
            <person name="Land M."/>
            <person name="Hauser L."/>
            <person name="Markowitz V."/>
            <person name="Cheng J.-F."/>
            <person name="Hugenholtz P."/>
            <person name="Woyke T."/>
            <person name="Wu D."/>
            <person name="Pukall R."/>
            <person name="Steenblock K."/>
            <person name="Brambilla E."/>
            <person name="Klenk H.-P."/>
            <person name="Eisen J.A."/>
        </authorList>
    </citation>
    <scope>NUCLEOTIDE SEQUENCE [LARGE SCALE GENOMIC DNA]</scope>
    <source>
        <strain evidence="6">DSM 19664 / LMG 22246 / CIP 109416 / KR-200</strain>
    </source>
</reference>
<dbReference type="AlphaFoldDB" id="L0A297"/>
<feature type="domain" description="Glycoside hydrolase family 3 N-terminal" evidence="4">
    <location>
        <begin position="11"/>
        <end position="315"/>
    </location>
</feature>
<evidence type="ECO:0000313" key="6">
    <source>
        <dbReference type="Proteomes" id="UP000010467"/>
    </source>
</evidence>
<dbReference type="KEGG" id="dpd:Deipe_1788"/>
<dbReference type="Gene3D" id="3.20.20.300">
    <property type="entry name" value="Glycoside hydrolase, family 3, N-terminal domain"/>
    <property type="match status" value="1"/>
</dbReference>
<dbReference type="Proteomes" id="UP000010467">
    <property type="component" value="Chromosome"/>
</dbReference>
<evidence type="ECO:0000256" key="1">
    <source>
        <dbReference type="ARBA" id="ARBA00005336"/>
    </source>
</evidence>
<dbReference type="PATRIC" id="fig|937777.3.peg.1790"/>
<keyword evidence="6" id="KW-1185">Reference proteome</keyword>
<gene>
    <name evidence="5" type="ordered locus">Deipe_1788</name>
</gene>
<evidence type="ECO:0000256" key="3">
    <source>
        <dbReference type="ARBA" id="ARBA00023295"/>
    </source>
</evidence>
<evidence type="ECO:0000256" key="2">
    <source>
        <dbReference type="ARBA" id="ARBA00022801"/>
    </source>
</evidence>
<name>L0A297_DEIPD</name>
<keyword evidence="2 5" id="KW-0378">Hydrolase</keyword>
<accession>L0A297</accession>
<evidence type="ECO:0000259" key="4">
    <source>
        <dbReference type="Pfam" id="PF00933"/>
    </source>
</evidence>
<evidence type="ECO:0000313" key="5">
    <source>
        <dbReference type="EMBL" id="AFZ67307.1"/>
    </source>
</evidence>
<dbReference type="InterPro" id="IPR017853">
    <property type="entry name" value="GH"/>
</dbReference>
<dbReference type="InterPro" id="IPR001764">
    <property type="entry name" value="Glyco_hydro_3_N"/>
</dbReference>
<dbReference type="HOGENOM" id="CLU_008392_5_3_0"/>
<dbReference type="PANTHER" id="PTHR30480:SF16">
    <property type="entry name" value="GLYCOSIDE HYDROLASE FAMILY 3 DOMAIN PROTEIN"/>
    <property type="match status" value="1"/>
</dbReference>
<comment type="similarity">
    <text evidence="1">Belongs to the glycosyl hydrolase 3 family.</text>
</comment>
<dbReference type="STRING" id="937777.Deipe_1788"/>
<dbReference type="GO" id="GO:0005975">
    <property type="term" value="P:carbohydrate metabolic process"/>
    <property type="evidence" value="ECO:0007669"/>
    <property type="project" value="InterPro"/>
</dbReference>
<dbReference type="GO" id="GO:0004553">
    <property type="term" value="F:hydrolase activity, hydrolyzing O-glycosyl compounds"/>
    <property type="evidence" value="ECO:0007669"/>
    <property type="project" value="InterPro"/>
</dbReference>
<proteinExistence type="inferred from homology"/>
<dbReference type="Pfam" id="PF00933">
    <property type="entry name" value="Glyco_hydro_3"/>
    <property type="match status" value="1"/>
</dbReference>
<sequence>MIPACQNAGALLMVDLPGPVLDDDTREHLRRHAIRAVCLFRKNIENFAQLAQLTAELRLVMGPDALIAIDQEGGGVVRTTFFPFPPSAMSLGACGDPALAFEVGAATARGLASLGINWNFAPVLDVNSNPANPVIGDRAFGSDPQQVTPLALAWLSGSLSQGVAGCVKHFPGHGDTHLDSHLALPRVDKTRGQLENCEFMPFQRAVSEADVPAVMTAHIVYPALDETRPATLSERVLSGLLREAWNYGGVIITDSMGMKAIDDHFGRGEAAVMALAAGADMVMALGRRSAQEETLQTVERALAEGRIEQSDTRRSRLRALARRFPSEKRAYDGVQREQDARIMQAAWARGLTTYRDPQFPPPGASVTLVTLAEVPGEYVSEAGLSGAQLLRHLETLYDVRAHLVSGEVPVDWDALREERRPVILATTTRQRFPGWRRARPDLHLALWNPYAVLDVDAPALLSYGSRPEAVQAVLGYLRGEVAAGGRLPVLLETRSAEHPAQKP</sequence>
<dbReference type="GO" id="GO:0009254">
    <property type="term" value="P:peptidoglycan turnover"/>
    <property type="evidence" value="ECO:0007669"/>
    <property type="project" value="TreeGrafter"/>
</dbReference>
<dbReference type="eggNOG" id="COG1472">
    <property type="taxonomic scope" value="Bacteria"/>
</dbReference>
<organism evidence="5 6">
    <name type="scientific">Deinococcus peraridilitoris (strain DSM 19664 / LMG 22246 / CIP 109416 / KR-200)</name>
    <dbReference type="NCBI Taxonomy" id="937777"/>
    <lineage>
        <taxon>Bacteria</taxon>
        <taxon>Thermotogati</taxon>
        <taxon>Deinococcota</taxon>
        <taxon>Deinococci</taxon>
        <taxon>Deinococcales</taxon>
        <taxon>Deinococcaceae</taxon>
        <taxon>Deinococcus</taxon>
    </lineage>
</organism>
<dbReference type="SUPFAM" id="SSF51445">
    <property type="entry name" value="(Trans)glycosidases"/>
    <property type="match status" value="1"/>
</dbReference>
<dbReference type="NCBIfam" id="NF003740">
    <property type="entry name" value="PRK05337.1"/>
    <property type="match status" value="1"/>
</dbReference>
<dbReference type="EMBL" id="CP003382">
    <property type="protein sequence ID" value="AFZ67307.1"/>
    <property type="molecule type" value="Genomic_DNA"/>
</dbReference>
<dbReference type="InterPro" id="IPR050226">
    <property type="entry name" value="NagZ_Beta-hexosaminidase"/>
</dbReference>
<dbReference type="InterPro" id="IPR036962">
    <property type="entry name" value="Glyco_hydro_3_N_sf"/>
</dbReference>
<protein>
    <submittedName>
        <fullName evidence="5">Beta-glucosidase-like glycosyl hydrolase</fullName>
    </submittedName>
</protein>
<dbReference type="PANTHER" id="PTHR30480">
    <property type="entry name" value="BETA-HEXOSAMINIDASE-RELATED"/>
    <property type="match status" value="1"/>
</dbReference>
<keyword evidence="3" id="KW-0326">Glycosidase</keyword>